<dbReference type="Proteomes" id="UP000010478">
    <property type="component" value="Chromosome"/>
</dbReference>
<evidence type="ECO:0000313" key="5">
    <source>
        <dbReference type="Proteomes" id="UP000010478"/>
    </source>
</evidence>
<evidence type="ECO:0000313" key="4">
    <source>
        <dbReference type="EMBL" id="AFZ05973.1"/>
    </source>
</evidence>
<dbReference type="Pfam" id="PF03713">
    <property type="entry name" value="DUF305"/>
    <property type="match status" value="1"/>
</dbReference>
<dbReference type="InterPro" id="IPR012347">
    <property type="entry name" value="Ferritin-like"/>
</dbReference>
<dbReference type="InterPro" id="IPR005183">
    <property type="entry name" value="DUF305_CopM-like"/>
</dbReference>
<evidence type="ECO:0000259" key="3">
    <source>
        <dbReference type="Pfam" id="PF03713"/>
    </source>
</evidence>
<dbReference type="Gene3D" id="1.20.1260.10">
    <property type="match status" value="1"/>
</dbReference>
<dbReference type="PATRIC" id="fig|179408.3.peg.1752"/>
<dbReference type="HOGENOM" id="CLU_074343_2_0_3"/>
<organism evidence="4 5">
    <name type="scientific">Phormidium nigroviride PCC 7112</name>
    <dbReference type="NCBI Taxonomy" id="179408"/>
    <lineage>
        <taxon>Bacteria</taxon>
        <taxon>Bacillati</taxon>
        <taxon>Cyanobacteriota</taxon>
        <taxon>Cyanophyceae</taxon>
        <taxon>Oscillatoriophycideae</taxon>
        <taxon>Oscillatoriales</taxon>
        <taxon>Oscillatoriaceae</taxon>
        <taxon>Phormidium</taxon>
    </lineage>
</organism>
<proteinExistence type="predicted"/>
<dbReference type="eggNOG" id="COG3544">
    <property type="taxonomic scope" value="Bacteria"/>
</dbReference>
<feature type="region of interest" description="Disordered" evidence="1">
    <location>
        <begin position="39"/>
        <end position="68"/>
    </location>
</feature>
<dbReference type="STRING" id="179408.Osc7112_1449"/>
<keyword evidence="5" id="KW-1185">Reference proteome</keyword>
<evidence type="ECO:0000256" key="1">
    <source>
        <dbReference type="SAM" id="MobiDB-lite"/>
    </source>
</evidence>
<evidence type="ECO:0000256" key="2">
    <source>
        <dbReference type="SAM" id="SignalP"/>
    </source>
</evidence>
<protein>
    <recommendedName>
        <fullName evidence="3">DUF305 domain-containing protein</fullName>
    </recommendedName>
</protein>
<feature type="domain" description="DUF305" evidence="3">
    <location>
        <begin position="77"/>
        <end position="220"/>
    </location>
</feature>
<dbReference type="PANTHER" id="PTHR36933">
    <property type="entry name" value="SLL0788 PROTEIN"/>
    <property type="match status" value="1"/>
</dbReference>
<dbReference type="EMBL" id="CP003614">
    <property type="protein sequence ID" value="AFZ05973.1"/>
    <property type="molecule type" value="Genomic_DNA"/>
</dbReference>
<accession>K9VCT3</accession>
<dbReference type="AlphaFoldDB" id="K9VCT3"/>
<dbReference type="KEGG" id="oni:Osc7112_1449"/>
<dbReference type="OrthoDB" id="517560at2"/>
<dbReference type="RefSeq" id="WP_015175294.1">
    <property type="nucleotide sequence ID" value="NC_019729.1"/>
</dbReference>
<feature type="signal peptide" evidence="2">
    <location>
        <begin position="1"/>
        <end position="20"/>
    </location>
</feature>
<feature type="chain" id="PRO_5003937488" description="DUF305 domain-containing protein" evidence="2">
    <location>
        <begin position="21"/>
        <end position="225"/>
    </location>
</feature>
<dbReference type="PANTHER" id="PTHR36933:SF1">
    <property type="entry name" value="SLL0788 PROTEIN"/>
    <property type="match status" value="1"/>
</dbReference>
<name>K9VCT3_9CYAN</name>
<keyword evidence="2" id="KW-0732">Signal</keyword>
<feature type="compositionally biased region" description="Polar residues" evidence="1">
    <location>
        <begin position="59"/>
        <end position="68"/>
    </location>
</feature>
<gene>
    <name evidence="4" type="ORF">Osc7112_1449</name>
</gene>
<sequence precursor="true">MNKKSLIYGLGGLLFSSAFASFLVINSTQAQTQFSQQNTLAQTQQNPPGLKHPLHHPQGCSTATPSGMGMMSQQQAEQHFILMMIPHHQGAVDMANLALSKANHQEIKKLAEAIKTNQNREIEQMKAWYKQWYGTEVPASSGRGMMSMCSGGGMMRADLESLKNAPNFDKAFIEQMIPHHKMAVMMAGMVLDSKHPEIRNLAKSIIQNQSTEIEQMQQWYQTWFQ</sequence>
<reference evidence="4 5" key="1">
    <citation type="submission" date="2012-05" db="EMBL/GenBank/DDBJ databases">
        <title>Finished chromosome of genome of Oscillatoria sp. PCC 7112.</title>
        <authorList>
            <consortium name="US DOE Joint Genome Institute"/>
            <person name="Gugger M."/>
            <person name="Coursin T."/>
            <person name="Rippka R."/>
            <person name="Tandeau De Marsac N."/>
            <person name="Huntemann M."/>
            <person name="Wei C.-L."/>
            <person name="Han J."/>
            <person name="Detter J.C."/>
            <person name="Han C."/>
            <person name="Tapia R."/>
            <person name="Davenport K."/>
            <person name="Daligault H."/>
            <person name="Erkkila T."/>
            <person name="Gu W."/>
            <person name="Munk A.C.C."/>
            <person name="Teshima H."/>
            <person name="Xu Y."/>
            <person name="Chain P."/>
            <person name="Chen A."/>
            <person name="Krypides N."/>
            <person name="Mavromatis K."/>
            <person name="Markowitz V."/>
            <person name="Szeto E."/>
            <person name="Ivanova N."/>
            <person name="Mikhailova N."/>
            <person name="Ovchinnikova G."/>
            <person name="Pagani I."/>
            <person name="Pati A."/>
            <person name="Goodwin L."/>
            <person name="Peters L."/>
            <person name="Pitluck S."/>
            <person name="Woyke T."/>
            <person name="Kerfeld C."/>
        </authorList>
    </citation>
    <scope>NUCLEOTIDE SEQUENCE [LARGE SCALE GENOMIC DNA]</scope>
    <source>
        <strain evidence="4 5">PCC 7112</strain>
    </source>
</reference>